<dbReference type="GO" id="GO:0005524">
    <property type="term" value="F:ATP binding"/>
    <property type="evidence" value="ECO:0007669"/>
    <property type="project" value="UniProtKB-KW"/>
</dbReference>
<dbReference type="FunFam" id="3.30.200.20:FF:000075">
    <property type="entry name" value="Probable serine/threonine-protein kinase WNK1"/>
    <property type="match status" value="1"/>
</dbReference>
<dbReference type="Gene3D" id="3.10.20.90">
    <property type="entry name" value="Phosphatidylinositol 3-kinase Catalytic Subunit, Chain A, domain 1"/>
    <property type="match status" value="1"/>
</dbReference>
<dbReference type="CDD" id="cd13983">
    <property type="entry name" value="STKc_WNK"/>
    <property type="match status" value="1"/>
</dbReference>
<keyword evidence="3" id="KW-0808">Transferase</keyword>
<dbReference type="Pfam" id="PF12202">
    <property type="entry name" value="OSR1_C"/>
    <property type="match status" value="1"/>
</dbReference>
<evidence type="ECO:0000256" key="7">
    <source>
        <dbReference type="ARBA" id="ARBA00047899"/>
    </source>
</evidence>
<dbReference type="SMART" id="SM00220">
    <property type="entry name" value="S_TKc"/>
    <property type="match status" value="1"/>
</dbReference>
<sequence>MNGGLNLEPNASEFVEVDPTGRYGRYNEILGKGASKIVYRAFDEYEGIEVAWNQVKLYDFLQSPDDLERLYSEIHLLKTLKHKNIMKLYASWVDIANMNINFVTEMFTSGTLRQYRLKHRRVNIRAVKHWCRQILKGLVYLHSHEPSVIHRDLKCDNIFVNGNHGEVKIGDLGLAAILRKSHAAHCVGTPEFMAPEVYEEDYNELVDIYSFGMCILEMVTFEYPYSECTSPAQIYMKVISGKKPDTLYKVKDREVRVFIEKCLATVSSRLSARELLNDPFLQLDDYGNDLRLTDCQSELDDFGPLVRQPFLEHCTSNRSFINGYSSVDLDFYNEWGYQPLEMEATGIELFEHHEDDHYSDVDITIEGKRKEDGSIFLRLRITDNEGRIRNIYFPFDIELDTALSVATEMVAELDIIDQDVISIADMIDGEIATLVPEWKPGPGIEEAPRFSNMNVNVCQNCASNHTSIGSLINFLSNSPGAYNSPFFQCPNGCAASMHGRFEEITYQVDGSESHKEETSDLVYCQSNRKHHGEIWDQCEIVEFDSLGSRPSHSDEECERLGQSSSPKGEKSAEREHPDEINDFENELQWKLRWLKAKYMLELREVREISSKSSTPRYFQGDIADDRFSRSLNLSHLQADGIQRVLLRRESAENSDVKDFQKMSCPISTLQGARNCEAMKGSYSTKNLATAKNCLGGPLLPTNLQRTTSLPVDAVLI</sequence>
<evidence type="ECO:0000313" key="11">
    <source>
        <dbReference type="EMBL" id="KAJ8452491.1"/>
    </source>
</evidence>
<dbReference type="GO" id="GO:0004674">
    <property type="term" value="F:protein serine/threonine kinase activity"/>
    <property type="evidence" value="ECO:0007669"/>
    <property type="project" value="UniProtKB-KW"/>
</dbReference>
<dbReference type="InterPro" id="IPR008271">
    <property type="entry name" value="Ser/Thr_kinase_AS"/>
</dbReference>
<comment type="caution">
    <text evidence="11">The sequence shown here is derived from an EMBL/GenBank/DDBJ whole genome shotgun (WGS) entry which is preliminary data.</text>
</comment>
<dbReference type="PROSITE" id="PS50011">
    <property type="entry name" value="PROTEIN_KINASE_DOM"/>
    <property type="match status" value="1"/>
</dbReference>
<evidence type="ECO:0000256" key="4">
    <source>
        <dbReference type="ARBA" id="ARBA00022741"/>
    </source>
</evidence>
<comment type="catalytic activity">
    <reaction evidence="8">
        <text>L-seryl-[protein] + ATP = O-phospho-L-seryl-[protein] + ADP + H(+)</text>
        <dbReference type="Rhea" id="RHEA:17989"/>
        <dbReference type="Rhea" id="RHEA-COMP:9863"/>
        <dbReference type="Rhea" id="RHEA-COMP:11604"/>
        <dbReference type="ChEBI" id="CHEBI:15378"/>
        <dbReference type="ChEBI" id="CHEBI:29999"/>
        <dbReference type="ChEBI" id="CHEBI:30616"/>
        <dbReference type="ChEBI" id="CHEBI:83421"/>
        <dbReference type="ChEBI" id="CHEBI:456216"/>
        <dbReference type="EC" id="2.7.11.1"/>
    </reaction>
</comment>
<dbReference type="Gene3D" id="3.30.200.20">
    <property type="entry name" value="Phosphorylase Kinase, domain 1"/>
    <property type="match status" value="1"/>
</dbReference>
<dbReference type="InterPro" id="IPR050588">
    <property type="entry name" value="WNK_Ser-Thr_kinase"/>
</dbReference>
<keyword evidence="6" id="KW-0067">ATP-binding</keyword>
<dbReference type="EMBL" id="JAKOGI010000004">
    <property type="protein sequence ID" value="KAJ8452491.1"/>
    <property type="molecule type" value="Genomic_DNA"/>
</dbReference>
<dbReference type="OrthoDB" id="4062651at2759"/>
<dbReference type="InterPro" id="IPR024678">
    <property type="entry name" value="Kinase_OSR1/WNK_CCT"/>
</dbReference>
<dbReference type="AlphaFoldDB" id="A0A9Q1QT11"/>
<dbReference type="PANTHER" id="PTHR13902">
    <property type="entry name" value="SERINE/THREONINE-PROTEIN KINASE WNK WITH NO LYSINE -RELATED"/>
    <property type="match status" value="1"/>
</dbReference>
<dbReference type="PROSITE" id="PS00108">
    <property type="entry name" value="PROTEIN_KINASE_ST"/>
    <property type="match status" value="1"/>
</dbReference>
<proteinExistence type="predicted"/>
<dbReference type="InterPro" id="IPR011009">
    <property type="entry name" value="Kinase-like_dom_sf"/>
</dbReference>
<evidence type="ECO:0000256" key="2">
    <source>
        <dbReference type="ARBA" id="ARBA00022527"/>
    </source>
</evidence>
<evidence type="ECO:0000313" key="12">
    <source>
        <dbReference type="Proteomes" id="UP001153076"/>
    </source>
</evidence>
<evidence type="ECO:0000256" key="6">
    <source>
        <dbReference type="ARBA" id="ARBA00022840"/>
    </source>
</evidence>
<dbReference type="FunFam" id="1.10.510.10:FF:000046">
    <property type="entry name" value="probable serine/threonine-protein kinase WNK9"/>
    <property type="match status" value="1"/>
</dbReference>
<dbReference type="EC" id="2.7.11.1" evidence="1"/>
<evidence type="ECO:0000256" key="8">
    <source>
        <dbReference type="ARBA" id="ARBA00048679"/>
    </source>
</evidence>
<evidence type="ECO:0000256" key="3">
    <source>
        <dbReference type="ARBA" id="ARBA00022679"/>
    </source>
</evidence>
<evidence type="ECO:0000259" key="10">
    <source>
        <dbReference type="PROSITE" id="PS50011"/>
    </source>
</evidence>
<feature type="region of interest" description="Disordered" evidence="9">
    <location>
        <begin position="547"/>
        <end position="579"/>
    </location>
</feature>
<keyword evidence="5" id="KW-0418">Kinase</keyword>
<evidence type="ECO:0000256" key="9">
    <source>
        <dbReference type="SAM" id="MobiDB-lite"/>
    </source>
</evidence>
<dbReference type="Gene3D" id="1.10.510.10">
    <property type="entry name" value="Transferase(Phosphotransferase) domain 1"/>
    <property type="match status" value="1"/>
</dbReference>
<organism evidence="11 12">
    <name type="scientific">Carnegiea gigantea</name>
    <dbReference type="NCBI Taxonomy" id="171969"/>
    <lineage>
        <taxon>Eukaryota</taxon>
        <taxon>Viridiplantae</taxon>
        <taxon>Streptophyta</taxon>
        <taxon>Embryophyta</taxon>
        <taxon>Tracheophyta</taxon>
        <taxon>Spermatophyta</taxon>
        <taxon>Magnoliopsida</taxon>
        <taxon>eudicotyledons</taxon>
        <taxon>Gunneridae</taxon>
        <taxon>Pentapetalae</taxon>
        <taxon>Caryophyllales</taxon>
        <taxon>Cactineae</taxon>
        <taxon>Cactaceae</taxon>
        <taxon>Cactoideae</taxon>
        <taxon>Echinocereeae</taxon>
        <taxon>Carnegiea</taxon>
    </lineage>
</organism>
<comment type="catalytic activity">
    <reaction evidence="7">
        <text>L-threonyl-[protein] + ATP = O-phospho-L-threonyl-[protein] + ADP + H(+)</text>
        <dbReference type="Rhea" id="RHEA:46608"/>
        <dbReference type="Rhea" id="RHEA-COMP:11060"/>
        <dbReference type="Rhea" id="RHEA-COMP:11605"/>
        <dbReference type="ChEBI" id="CHEBI:15378"/>
        <dbReference type="ChEBI" id="CHEBI:30013"/>
        <dbReference type="ChEBI" id="CHEBI:30616"/>
        <dbReference type="ChEBI" id="CHEBI:61977"/>
        <dbReference type="ChEBI" id="CHEBI:456216"/>
        <dbReference type="EC" id="2.7.11.1"/>
    </reaction>
</comment>
<feature type="domain" description="Protein kinase" evidence="10">
    <location>
        <begin position="24"/>
        <end position="281"/>
    </location>
</feature>
<dbReference type="SUPFAM" id="SSF56112">
    <property type="entry name" value="Protein kinase-like (PK-like)"/>
    <property type="match status" value="1"/>
</dbReference>
<reference evidence="11" key="1">
    <citation type="submission" date="2022-04" db="EMBL/GenBank/DDBJ databases">
        <title>Carnegiea gigantea Genome sequencing and assembly v2.</title>
        <authorList>
            <person name="Copetti D."/>
            <person name="Sanderson M.J."/>
            <person name="Burquez A."/>
            <person name="Wojciechowski M.F."/>
        </authorList>
    </citation>
    <scope>NUCLEOTIDE SEQUENCE</scope>
    <source>
        <strain evidence="11">SGP5-SGP5p</strain>
        <tissue evidence="11">Aerial part</tissue>
    </source>
</reference>
<keyword evidence="12" id="KW-1185">Reference proteome</keyword>
<accession>A0A9Q1QT11</accession>
<keyword evidence="4" id="KW-0547">Nucleotide-binding</keyword>
<keyword evidence="2" id="KW-0723">Serine/threonine-protein kinase</keyword>
<dbReference type="InterPro" id="IPR000719">
    <property type="entry name" value="Prot_kinase_dom"/>
</dbReference>
<dbReference type="Proteomes" id="UP001153076">
    <property type="component" value="Unassembled WGS sequence"/>
</dbReference>
<dbReference type="Pfam" id="PF00069">
    <property type="entry name" value="Pkinase"/>
    <property type="match status" value="1"/>
</dbReference>
<name>A0A9Q1QT11_9CARY</name>
<protein>
    <recommendedName>
        <fullName evidence="1">non-specific serine/threonine protein kinase</fullName>
        <ecNumber evidence="1">2.7.11.1</ecNumber>
    </recommendedName>
</protein>
<evidence type="ECO:0000256" key="1">
    <source>
        <dbReference type="ARBA" id="ARBA00012513"/>
    </source>
</evidence>
<gene>
    <name evidence="11" type="ORF">Cgig2_000080</name>
</gene>
<feature type="compositionally biased region" description="Basic and acidic residues" evidence="9">
    <location>
        <begin position="567"/>
        <end position="579"/>
    </location>
</feature>
<evidence type="ECO:0000256" key="5">
    <source>
        <dbReference type="ARBA" id="ARBA00022777"/>
    </source>
</evidence>